<dbReference type="InterPro" id="IPR001245">
    <property type="entry name" value="Ser-Thr/Tyr_kinase_cat_dom"/>
</dbReference>
<feature type="region of interest" description="Disordered" evidence="1">
    <location>
        <begin position="23"/>
        <end position="73"/>
    </location>
</feature>
<dbReference type="InterPro" id="IPR011009">
    <property type="entry name" value="Kinase-like_dom_sf"/>
</dbReference>
<comment type="caution">
    <text evidence="3">The sequence shown here is derived from an EMBL/GenBank/DDBJ whole genome shotgun (WGS) entry which is preliminary data.</text>
</comment>
<sequence length="642" mass="72200">MSQPRYQSIVSTLISIVISNVETEDPIDIDPITDQPHRPQTPETQRSRSPPLSQRSRRPSTHSTKSQLGKLIYSDLPQIPSTSIYQGGGIEREEWRQKVKGTVVTGVEDERKAEQTGTPATSMASLREQKTPSTTSTPISTPQRTPQRTPLLDTVVHNDNVPEFSLEGKQTKEFEMESEEESPVDSEMISPLRSPSQYPPSYPLTKTSSHRSQISISSQHMLRSTSHQSHLSYSSPSPTPSASPVSPHSIPNCPHCNAPQTLNWCKNCEAKRFEADFPNWTSGNQAIDKVIQESQLAARNPVSYLEWIDYGQFEYSQLIDAGGFGKVWKALWRAGPKDEWDWETNEWVRGGIVPIALKELNESSNISIEYLDEITAPMAFNSIYSNLARYYGITQDPTTKNYMLVLDFCPHGSLTSYLAENKDSVTWIKKLEIVHSIAAGLWEIHSNGFLHKNLHGGNVLITLTTPALADLGICHPAGDRVNGENLYGVLPYVAPEVIQGQPHNTTSDIFSVGILMWQVSSCRLPYTHLAHDDSLASDICDGLRPKIVEGTPSSYRELMERCWNPNPKLRPSAKELYVALGLLLHQALFINDGEVCKEFTEAEEFRTKYWIEKEKTRDIKEHPRAVYKSTLLDYPGLRHPMY</sequence>
<feature type="compositionally biased region" description="Polar residues" evidence="1">
    <location>
        <begin position="115"/>
        <end position="124"/>
    </location>
</feature>
<dbReference type="PROSITE" id="PS50011">
    <property type="entry name" value="PROTEIN_KINASE_DOM"/>
    <property type="match status" value="1"/>
</dbReference>
<dbReference type="InterPro" id="IPR051681">
    <property type="entry name" value="Ser/Thr_Kinases-Pseudokinases"/>
</dbReference>
<dbReference type="SUPFAM" id="SSF56112">
    <property type="entry name" value="Protein kinase-like (PK-like)"/>
    <property type="match status" value="1"/>
</dbReference>
<name>A0A9N9AJ75_9GLOM</name>
<feature type="region of interest" description="Disordered" evidence="1">
    <location>
        <begin position="106"/>
        <end position="148"/>
    </location>
</feature>
<keyword evidence="4" id="KW-1185">Reference proteome</keyword>
<proteinExistence type="predicted"/>
<organism evidence="3 4">
    <name type="scientific">Paraglomus brasilianum</name>
    <dbReference type="NCBI Taxonomy" id="144538"/>
    <lineage>
        <taxon>Eukaryota</taxon>
        <taxon>Fungi</taxon>
        <taxon>Fungi incertae sedis</taxon>
        <taxon>Mucoromycota</taxon>
        <taxon>Glomeromycotina</taxon>
        <taxon>Glomeromycetes</taxon>
        <taxon>Paraglomerales</taxon>
        <taxon>Paraglomeraceae</taxon>
        <taxon>Paraglomus</taxon>
    </lineage>
</organism>
<dbReference type="PRINTS" id="PR00109">
    <property type="entry name" value="TYRKINASE"/>
</dbReference>
<dbReference type="GO" id="GO:0005524">
    <property type="term" value="F:ATP binding"/>
    <property type="evidence" value="ECO:0007669"/>
    <property type="project" value="InterPro"/>
</dbReference>
<protein>
    <submittedName>
        <fullName evidence="3">4413_t:CDS:1</fullName>
    </submittedName>
</protein>
<dbReference type="PANTHER" id="PTHR44329:SF289">
    <property type="entry name" value="SERINE_THREONINE-PROTEIN KINASE VIK"/>
    <property type="match status" value="1"/>
</dbReference>
<dbReference type="AlphaFoldDB" id="A0A9N9AJ75"/>
<dbReference type="InterPro" id="IPR000719">
    <property type="entry name" value="Prot_kinase_dom"/>
</dbReference>
<reference evidence="3" key="1">
    <citation type="submission" date="2021-06" db="EMBL/GenBank/DDBJ databases">
        <authorList>
            <person name="Kallberg Y."/>
            <person name="Tangrot J."/>
            <person name="Rosling A."/>
        </authorList>
    </citation>
    <scope>NUCLEOTIDE SEQUENCE</scope>
    <source>
        <strain evidence="3">BR232B</strain>
    </source>
</reference>
<dbReference type="GO" id="GO:0004674">
    <property type="term" value="F:protein serine/threonine kinase activity"/>
    <property type="evidence" value="ECO:0007669"/>
    <property type="project" value="TreeGrafter"/>
</dbReference>
<dbReference type="OrthoDB" id="6718656at2759"/>
<dbReference type="Pfam" id="PF07714">
    <property type="entry name" value="PK_Tyr_Ser-Thr"/>
    <property type="match status" value="1"/>
</dbReference>
<gene>
    <name evidence="3" type="ORF">PBRASI_LOCUS4104</name>
</gene>
<dbReference type="PANTHER" id="PTHR44329">
    <property type="entry name" value="SERINE/THREONINE-PROTEIN KINASE TNNI3K-RELATED"/>
    <property type="match status" value="1"/>
</dbReference>
<feature type="compositionally biased region" description="Low complexity" evidence="1">
    <location>
        <begin position="131"/>
        <end position="148"/>
    </location>
</feature>
<dbReference type="EMBL" id="CAJVPI010000405">
    <property type="protein sequence ID" value="CAG8530919.1"/>
    <property type="molecule type" value="Genomic_DNA"/>
</dbReference>
<evidence type="ECO:0000259" key="2">
    <source>
        <dbReference type="PROSITE" id="PS50011"/>
    </source>
</evidence>
<evidence type="ECO:0000313" key="4">
    <source>
        <dbReference type="Proteomes" id="UP000789739"/>
    </source>
</evidence>
<dbReference type="Proteomes" id="UP000789739">
    <property type="component" value="Unassembled WGS sequence"/>
</dbReference>
<feature type="region of interest" description="Disordered" evidence="1">
    <location>
        <begin position="165"/>
        <end position="248"/>
    </location>
</feature>
<accession>A0A9N9AJ75</accession>
<evidence type="ECO:0000256" key="1">
    <source>
        <dbReference type="SAM" id="MobiDB-lite"/>
    </source>
</evidence>
<feature type="compositionally biased region" description="Low complexity" evidence="1">
    <location>
        <begin position="210"/>
        <end position="248"/>
    </location>
</feature>
<dbReference type="Gene3D" id="1.10.510.10">
    <property type="entry name" value="Transferase(Phosphotransferase) domain 1"/>
    <property type="match status" value="1"/>
</dbReference>
<evidence type="ECO:0000313" key="3">
    <source>
        <dbReference type="EMBL" id="CAG8530919.1"/>
    </source>
</evidence>
<feature type="domain" description="Protein kinase" evidence="2">
    <location>
        <begin position="313"/>
        <end position="588"/>
    </location>
</feature>